<keyword evidence="2" id="KW-1185">Reference proteome</keyword>
<proteinExistence type="predicted"/>
<reference evidence="1" key="2">
    <citation type="submission" date="2020-09" db="EMBL/GenBank/DDBJ databases">
        <authorList>
            <person name="Sun Q."/>
            <person name="Zhou Y."/>
        </authorList>
    </citation>
    <scope>NUCLEOTIDE SEQUENCE</scope>
    <source>
        <strain evidence="1">CGMCC 1.15762</strain>
    </source>
</reference>
<name>A0A8J2ZHI7_9RHOB</name>
<gene>
    <name evidence="1" type="ORF">GCM10011415_07050</name>
</gene>
<evidence type="ECO:0000313" key="1">
    <source>
        <dbReference type="EMBL" id="GGG63238.1"/>
    </source>
</evidence>
<dbReference type="Proteomes" id="UP000617145">
    <property type="component" value="Unassembled WGS sequence"/>
</dbReference>
<comment type="caution">
    <text evidence="1">The sequence shown here is derived from an EMBL/GenBank/DDBJ whole genome shotgun (WGS) entry which is preliminary data.</text>
</comment>
<accession>A0A8J2ZHI7</accession>
<reference evidence="1" key="1">
    <citation type="journal article" date="2014" name="Int. J. Syst. Evol. Microbiol.">
        <title>Complete genome sequence of Corynebacterium casei LMG S-19264T (=DSM 44701T), isolated from a smear-ripened cheese.</title>
        <authorList>
            <consortium name="US DOE Joint Genome Institute (JGI-PGF)"/>
            <person name="Walter F."/>
            <person name="Albersmeier A."/>
            <person name="Kalinowski J."/>
            <person name="Ruckert C."/>
        </authorList>
    </citation>
    <scope>NUCLEOTIDE SEQUENCE</scope>
    <source>
        <strain evidence="1">CGMCC 1.15762</strain>
    </source>
</reference>
<evidence type="ECO:0000313" key="2">
    <source>
        <dbReference type="Proteomes" id="UP000617145"/>
    </source>
</evidence>
<dbReference type="EMBL" id="BMJV01000001">
    <property type="protein sequence ID" value="GGG63238.1"/>
    <property type="molecule type" value="Genomic_DNA"/>
</dbReference>
<organism evidence="1 2">
    <name type="scientific">Salipiger pallidus</name>
    <dbReference type="NCBI Taxonomy" id="1775170"/>
    <lineage>
        <taxon>Bacteria</taxon>
        <taxon>Pseudomonadati</taxon>
        <taxon>Pseudomonadota</taxon>
        <taxon>Alphaproteobacteria</taxon>
        <taxon>Rhodobacterales</taxon>
        <taxon>Roseobacteraceae</taxon>
        <taxon>Salipiger</taxon>
    </lineage>
</organism>
<dbReference type="AlphaFoldDB" id="A0A8J2ZHI7"/>
<protein>
    <submittedName>
        <fullName evidence="1">Uncharacterized protein</fullName>
    </submittedName>
</protein>
<sequence length="55" mass="6167">MLVYGAMSDPGVVAHIVSQCGRFSYSLERRGAELDMRRLRSQPANVHLVFTDLTD</sequence>